<dbReference type="Gene3D" id="3.60.21.10">
    <property type="match status" value="1"/>
</dbReference>
<evidence type="ECO:0000313" key="2">
    <source>
        <dbReference type="EMBL" id="AHG63170.1"/>
    </source>
</evidence>
<sequence>MSGGSQMTYVHKFEMNTKGRDFVVGDIHGNFSKLMAVLKEVNFSLYDDRLFSVGDLVDRGPENEDMINFTESGIFFPVRGNHDDFAIRYHRIGKMDDDHYRRNGGGWFIDLVPEMREILVQKLERLPFAIEVETINGRVGIIHADVPCPDWNDLEQYLANKGYRQRAMWARDRFGLQDDTPVSGIDHVVVGHNCHPTVMTLGNVHHIDTGGWLPEDYFGRFTLLEISKPGVF</sequence>
<evidence type="ECO:0000259" key="1">
    <source>
        <dbReference type="Pfam" id="PF00149"/>
    </source>
</evidence>
<dbReference type="GO" id="GO:0008803">
    <property type="term" value="F:bis(5'-nucleosyl)-tetraphosphatase (symmetrical) activity"/>
    <property type="evidence" value="ECO:0007669"/>
    <property type="project" value="TreeGrafter"/>
</dbReference>
<keyword evidence="3" id="KW-1185">Reference proteome</keyword>
<dbReference type="InterPro" id="IPR029052">
    <property type="entry name" value="Metallo-depent_PP-like"/>
</dbReference>
<evidence type="ECO:0000313" key="3">
    <source>
        <dbReference type="Proteomes" id="UP000019095"/>
    </source>
</evidence>
<dbReference type="GO" id="GO:0016791">
    <property type="term" value="F:phosphatase activity"/>
    <property type="evidence" value="ECO:0007669"/>
    <property type="project" value="TreeGrafter"/>
</dbReference>
<dbReference type="EMBL" id="CP003915">
    <property type="protein sequence ID" value="AHG63170.1"/>
    <property type="molecule type" value="Genomic_DNA"/>
</dbReference>
<protein>
    <submittedName>
        <fullName evidence="2">Putative serine/threonine-protein phosphatase 1</fullName>
    </submittedName>
</protein>
<dbReference type="eggNOG" id="COG0639">
    <property type="taxonomic scope" value="Bacteria"/>
</dbReference>
<dbReference type="PANTHER" id="PTHR42850">
    <property type="entry name" value="METALLOPHOSPHOESTERASE"/>
    <property type="match status" value="1"/>
</dbReference>
<dbReference type="Proteomes" id="UP000019095">
    <property type="component" value="Chromosome"/>
</dbReference>
<dbReference type="HOGENOM" id="CLU_023125_1_0_4"/>
<dbReference type="PANTHER" id="PTHR42850:SF10">
    <property type="entry name" value="SERINE_THREONINE-PROTEIN PHOSPHATASE 1"/>
    <property type="match status" value="1"/>
</dbReference>
<dbReference type="AlphaFoldDB" id="W0PCL2"/>
<dbReference type="InterPro" id="IPR004843">
    <property type="entry name" value="Calcineurin-like_PHP"/>
</dbReference>
<dbReference type="SUPFAM" id="SSF56300">
    <property type="entry name" value="Metallo-dependent phosphatases"/>
    <property type="match status" value="1"/>
</dbReference>
<accession>W0PCL2</accession>
<reference evidence="2 3" key="1">
    <citation type="journal article" date="2014" name="Microbiology">
        <title>Unravelling the complete genome sequence of Advenella mimigardefordensis strain DPN7T and novel insights in the catabolism of the xenobiotic polythioester precursor 3,3'-dithiodipropionate.</title>
        <authorList>
            <person name="Wubbeler J.H."/>
            <person name="Hiessl S."/>
            <person name="Schuldes J."/>
            <person name="Thurmer A."/>
            <person name="Daniel R."/>
            <person name="Steinbuchel A."/>
        </authorList>
    </citation>
    <scope>NUCLEOTIDE SEQUENCE [LARGE SCALE GENOMIC DNA]</scope>
    <source>
        <strain evidence="3">DSM 17166 / LMG 22922 / DPN7</strain>
    </source>
</reference>
<dbReference type="GO" id="GO:0005737">
    <property type="term" value="C:cytoplasm"/>
    <property type="evidence" value="ECO:0007669"/>
    <property type="project" value="TreeGrafter"/>
</dbReference>
<dbReference type="Pfam" id="PF00149">
    <property type="entry name" value="Metallophos"/>
    <property type="match status" value="1"/>
</dbReference>
<dbReference type="InterPro" id="IPR050126">
    <property type="entry name" value="Ap4A_hydrolase"/>
</dbReference>
<dbReference type="KEGG" id="amim:MIM_c10720"/>
<feature type="domain" description="Calcineurin-like phosphoesterase" evidence="1">
    <location>
        <begin position="23"/>
        <end position="192"/>
    </location>
</feature>
<proteinExistence type="predicted"/>
<name>W0PCL2_ADVMD</name>
<dbReference type="GO" id="GO:0110154">
    <property type="term" value="P:RNA decapping"/>
    <property type="evidence" value="ECO:0007669"/>
    <property type="project" value="TreeGrafter"/>
</dbReference>
<organism evidence="2 3">
    <name type="scientific">Advenella mimigardefordensis (strain DSM 17166 / LMG 22922 / DPN7)</name>
    <dbReference type="NCBI Taxonomy" id="1247726"/>
    <lineage>
        <taxon>Bacteria</taxon>
        <taxon>Pseudomonadati</taxon>
        <taxon>Pseudomonadota</taxon>
        <taxon>Betaproteobacteria</taxon>
        <taxon>Burkholderiales</taxon>
        <taxon>Alcaligenaceae</taxon>
    </lineage>
</organism>
<dbReference type="PATRIC" id="fig|1247726.3.peg.1177"/>
<gene>
    <name evidence="2" type="ORF">MIM_c10720</name>
</gene>